<dbReference type="RefSeq" id="WP_380596328.1">
    <property type="nucleotide sequence ID" value="NZ_JBHSDU010000003.1"/>
</dbReference>
<evidence type="ECO:0000256" key="1">
    <source>
        <dbReference type="SAM" id="Phobius"/>
    </source>
</evidence>
<dbReference type="Proteomes" id="UP001595904">
    <property type="component" value="Unassembled WGS sequence"/>
</dbReference>
<proteinExistence type="predicted"/>
<gene>
    <name evidence="2" type="ORF">ACFPN2_09285</name>
</gene>
<sequence>MAHWLFRANASRQEKIYTVAMGCWVWGLLVGYMYYSSTGFELTAGAIYAFLPVSLLLAFAIWWPIYKDRHPSNPTLTYSPRKRISRHIGLYLVALLMVWMTFSGVIGPFLTISYGTPISSEFLVIDRSGGHPKRGCNYDVWLRDRQTGGIVKVCLGKQRWETVSEGQILIGSGKQSALGHTIELLSPRES</sequence>
<accession>A0ABV8SNR4</accession>
<keyword evidence="3" id="KW-1185">Reference proteome</keyword>
<feature type="transmembrane region" description="Helical" evidence="1">
    <location>
        <begin position="87"/>
        <end position="110"/>
    </location>
</feature>
<evidence type="ECO:0000313" key="3">
    <source>
        <dbReference type="Proteomes" id="UP001595904"/>
    </source>
</evidence>
<feature type="transmembrane region" description="Helical" evidence="1">
    <location>
        <begin position="47"/>
        <end position="66"/>
    </location>
</feature>
<name>A0ABV8SNR4_9GAMM</name>
<keyword evidence="1" id="KW-0472">Membrane</keyword>
<keyword evidence="1" id="KW-0812">Transmembrane</keyword>
<evidence type="ECO:0000313" key="2">
    <source>
        <dbReference type="EMBL" id="MFC4309271.1"/>
    </source>
</evidence>
<comment type="caution">
    <text evidence="2">The sequence shown here is derived from an EMBL/GenBank/DDBJ whole genome shotgun (WGS) entry which is preliminary data.</text>
</comment>
<dbReference type="EMBL" id="JBHSDU010000003">
    <property type="protein sequence ID" value="MFC4309271.1"/>
    <property type="molecule type" value="Genomic_DNA"/>
</dbReference>
<keyword evidence="1" id="KW-1133">Transmembrane helix</keyword>
<reference evidence="3" key="1">
    <citation type="journal article" date="2019" name="Int. J. Syst. Evol. Microbiol.">
        <title>The Global Catalogue of Microorganisms (GCM) 10K type strain sequencing project: providing services to taxonomists for standard genome sequencing and annotation.</title>
        <authorList>
            <consortium name="The Broad Institute Genomics Platform"/>
            <consortium name="The Broad Institute Genome Sequencing Center for Infectious Disease"/>
            <person name="Wu L."/>
            <person name="Ma J."/>
        </authorList>
    </citation>
    <scope>NUCLEOTIDE SEQUENCE [LARGE SCALE GENOMIC DNA]</scope>
    <source>
        <strain evidence="3">CGMCC 1.10759</strain>
    </source>
</reference>
<feature type="transmembrane region" description="Helical" evidence="1">
    <location>
        <begin position="16"/>
        <end position="35"/>
    </location>
</feature>
<organism evidence="2 3">
    <name type="scientific">Steroidobacter flavus</name>
    <dbReference type="NCBI Taxonomy" id="1842136"/>
    <lineage>
        <taxon>Bacteria</taxon>
        <taxon>Pseudomonadati</taxon>
        <taxon>Pseudomonadota</taxon>
        <taxon>Gammaproteobacteria</taxon>
        <taxon>Steroidobacterales</taxon>
        <taxon>Steroidobacteraceae</taxon>
        <taxon>Steroidobacter</taxon>
    </lineage>
</organism>
<protein>
    <submittedName>
        <fullName evidence="2">Uncharacterized protein</fullName>
    </submittedName>
</protein>